<dbReference type="SUPFAM" id="SSF52047">
    <property type="entry name" value="RNI-like"/>
    <property type="match status" value="1"/>
</dbReference>
<protein>
    <submittedName>
        <fullName evidence="2">FBD domain, F-box-like domain superfamily protein</fullName>
    </submittedName>
</protein>
<organism evidence="2 3">
    <name type="scientific">Helianthus annuus</name>
    <name type="common">Common sunflower</name>
    <dbReference type="NCBI Taxonomy" id="4232"/>
    <lineage>
        <taxon>Eukaryota</taxon>
        <taxon>Viridiplantae</taxon>
        <taxon>Streptophyta</taxon>
        <taxon>Embryophyta</taxon>
        <taxon>Tracheophyta</taxon>
        <taxon>Spermatophyta</taxon>
        <taxon>Magnoliopsida</taxon>
        <taxon>eudicotyledons</taxon>
        <taxon>Gunneridae</taxon>
        <taxon>Pentapetalae</taxon>
        <taxon>asterids</taxon>
        <taxon>campanulids</taxon>
        <taxon>Asterales</taxon>
        <taxon>Asteraceae</taxon>
        <taxon>Asteroideae</taxon>
        <taxon>Heliantheae alliance</taxon>
        <taxon>Heliantheae</taxon>
        <taxon>Helianthus</taxon>
    </lineage>
</organism>
<dbReference type="PANTHER" id="PTHR31639">
    <property type="entry name" value="F-BOX PROTEIN-LIKE"/>
    <property type="match status" value="1"/>
</dbReference>
<keyword evidence="3" id="KW-1185">Reference proteome</keyword>
<dbReference type="Pfam" id="PF24758">
    <property type="entry name" value="LRR_At5g56370"/>
    <property type="match status" value="1"/>
</dbReference>
<dbReference type="PANTHER" id="PTHR31639:SF315">
    <property type="entry name" value="LEUCINE-RICH REPEAT DOMAIN SUPERFAMILY, F-BOX-LIKE DOMAIN SUPERFAMILY"/>
    <property type="match status" value="1"/>
</dbReference>
<accession>A0A9K3JYW3</accession>
<feature type="domain" description="FBD" evidence="1">
    <location>
        <begin position="324"/>
        <end position="398"/>
    </location>
</feature>
<sequence>MDMFKKLPHTIIENILCLVPIQEAARTSILSKEWRYHWTKIPKLVFDEETFQVLGDVSDQRPRKEERVSNIQNQREGTSYWCKLFYAFYQILLKHEGPIHEFTLNVLSDETCDEIYHIINYALRNYSVKKLTIDLTWAYLLPLSMLSFHQLTDLHLDNCDLGYRPMTFNVFDSLTNLYLRDVDTSKKTLLHLISSCPLLKSLTLMIDDSQGFDESLDFEEYSLTNLFECFPMVENLSTCFSITKYFDKDGVPQVLPTSLIYLKYVYIDEMSFMYEYGLPFLLFLIRSSPNMEKLKLRVNADRYCHKDPILQSQKCSSTLKGCSDILLEHLKVIEISDLWNKNTKPTLDFVKFIMSKSPALKKVRISLHKGGHRDDGLQVSEVLLSSQSASPMVDIIVENDV</sequence>
<reference evidence="2" key="1">
    <citation type="journal article" date="2017" name="Nature">
        <title>The sunflower genome provides insights into oil metabolism, flowering and Asterid evolution.</title>
        <authorList>
            <person name="Badouin H."/>
            <person name="Gouzy J."/>
            <person name="Grassa C.J."/>
            <person name="Murat F."/>
            <person name="Staton S.E."/>
            <person name="Cottret L."/>
            <person name="Lelandais-Briere C."/>
            <person name="Owens G.L."/>
            <person name="Carrere S."/>
            <person name="Mayjonade B."/>
            <person name="Legrand L."/>
            <person name="Gill N."/>
            <person name="Kane N.C."/>
            <person name="Bowers J.E."/>
            <person name="Hubner S."/>
            <person name="Bellec A."/>
            <person name="Berard A."/>
            <person name="Berges H."/>
            <person name="Blanchet N."/>
            <person name="Boniface M.C."/>
            <person name="Brunel D."/>
            <person name="Catrice O."/>
            <person name="Chaidir N."/>
            <person name="Claudel C."/>
            <person name="Donnadieu C."/>
            <person name="Faraut T."/>
            <person name="Fievet G."/>
            <person name="Helmstetter N."/>
            <person name="King M."/>
            <person name="Knapp S.J."/>
            <person name="Lai Z."/>
            <person name="Le Paslier M.C."/>
            <person name="Lippi Y."/>
            <person name="Lorenzon L."/>
            <person name="Mandel J.R."/>
            <person name="Marage G."/>
            <person name="Marchand G."/>
            <person name="Marquand E."/>
            <person name="Bret-Mestries E."/>
            <person name="Morien E."/>
            <person name="Nambeesan S."/>
            <person name="Nguyen T."/>
            <person name="Pegot-Espagnet P."/>
            <person name="Pouilly N."/>
            <person name="Raftis F."/>
            <person name="Sallet E."/>
            <person name="Schiex T."/>
            <person name="Thomas J."/>
            <person name="Vandecasteele C."/>
            <person name="Vares D."/>
            <person name="Vear F."/>
            <person name="Vautrin S."/>
            <person name="Crespi M."/>
            <person name="Mangin B."/>
            <person name="Burke J.M."/>
            <person name="Salse J."/>
            <person name="Munos S."/>
            <person name="Vincourt P."/>
            <person name="Rieseberg L.H."/>
            <person name="Langlade N.B."/>
        </authorList>
    </citation>
    <scope>NUCLEOTIDE SEQUENCE</scope>
    <source>
        <tissue evidence="2">Leaves</tissue>
    </source>
</reference>
<gene>
    <name evidence="2" type="ORF">HanXRQr2_Chr01g0036531</name>
</gene>
<dbReference type="AlphaFoldDB" id="A0A9K3JYW3"/>
<proteinExistence type="predicted"/>
<name>A0A9K3JYW3_HELAN</name>
<dbReference type="InterPro" id="IPR006566">
    <property type="entry name" value="FBD"/>
</dbReference>
<dbReference type="EMBL" id="MNCJ02000316">
    <property type="protein sequence ID" value="KAF5823270.1"/>
    <property type="molecule type" value="Genomic_DNA"/>
</dbReference>
<reference evidence="2" key="2">
    <citation type="submission" date="2020-06" db="EMBL/GenBank/DDBJ databases">
        <title>Helianthus annuus Genome sequencing and assembly Release 2.</title>
        <authorList>
            <person name="Gouzy J."/>
            <person name="Langlade N."/>
            <person name="Munos S."/>
        </authorList>
    </citation>
    <scope>NUCLEOTIDE SEQUENCE</scope>
    <source>
        <tissue evidence="2">Leaves</tissue>
    </source>
</reference>
<dbReference type="Gene3D" id="3.80.10.10">
    <property type="entry name" value="Ribonuclease Inhibitor"/>
    <property type="match status" value="1"/>
</dbReference>
<dbReference type="OrthoDB" id="1937628at2759"/>
<dbReference type="InterPro" id="IPR036047">
    <property type="entry name" value="F-box-like_dom_sf"/>
</dbReference>
<dbReference type="Proteomes" id="UP000215914">
    <property type="component" value="Unassembled WGS sequence"/>
</dbReference>
<evidence type="ECO:0000313" key="3">
    <source>
        <dbReference type="Proteomes" id="UP000215914"/>
    </source>
</evidence>
<comment type="caution">
    <text evidence="2">The sequence shown here is derived from an EMBL/GenBank/DDBJ whole genome shotgun (WGS) entry which is preliminary data.</text>
</comment>
<evidence type="ECO:0000313" key="2">
    <source>
        <dbReference type="EMBL" id="KAF5823270.1"/>
    </source>
</evidence>
<dbReference type="InterPro" id="IPR055411">
    <property type="entry name" value="LRR_FXL15/At3g58940/PEG3-like"/>
</dbReference>
<dbReference type="InterPro" id="IPR001810">
    <property type="entry name" value="F-box_dom"/>
</dbReference>
<dbReference type="SUPFAM" id="SSF81383">
    <property type="entry name" value="F-box domain"/>
    <property type="match status" value="1"/>
</dbReference>
<dbReference type="Gramene" id="mRNA:HanXRQr2_Chr01g0036531">
    <property type="protein sequence ID" value="mRNA:HanXRQr2_Chr01g0036531"/>
    <property type="gene ID" value="HanXRQr2_Chr01g0036531"/>
</dbReference>
<evidence type="ECO:0000259" key="1">
    <source>
        <dbReference type="SMART" id="SM00579"/>
    </source>
</evidence>
<dbReference type="InterPro" id="IPR032675">
    <property type="entry name" value="LRR_dom_sf"/>
</dbReference>
<dbReference type="Pfam" id="PF00646">
    <property type="entry name" value="F-box"/>
    <property type="match status" value="1"/>
</dbReference>
<dbReference type="SMART" id="SM00579">
    <property type="entry name" value="FBD"/>
    <property type="match status" value="1"/>
</dbReference>